<feature type="region of interest" description="Disordered" evidence="1">
    <location>
        <begin position="24"/>
        <end position="47"/>
    </location>
</feature>
<name>A0ABW0BL20_9ACTN</name>
<protein>
    <submittedName>
        <fullName evidence="2">Uncharacterized protein</fullName>
    </submittedName>
</protein>
<feature type="compositionally biased region" description="Basic and acidic residues" evidence="1">
    <location>
        <begin position="38"/>
        <end position="47"/>
    </location>
</feature>
<dbReference type="RefSeq" id="WP_378591571.1">
    <property type="nucleotide sequence ID" value="NZ_JBHSKD010000019.1"/>
</dbReference>
<evidence type="ECO:0000313" key="3">
    <source>
        <dbReference type="Proteomes" id="UP001596087"/>
    </source>
</evidence>
<organism evidence="2 3">
    <name type="scientific">Nocardioides taihuensis</name>
    <dbReference type="NCBI Taxonomy" id="1835606"/>
    <lineage>
        <taxon>Bacteria</taxon>
        <taxon>Bacillati</taxon>
        <taxon>Actinomycetota</taxon>
        <taxon>Actinomycetes</taxon>
        <taxon>Propionibacteriales</taxon>
        <taxon>Nocardioidaceae</taxon>
        <taxon>Nocardioides</taxon>
    </lineage>
</organism>
<feature type="compositionally biased region" description="Basic residues" evidence="1">
    <location>
        <begin position="24"/>
        <end position="37"/>
    </location>
</feature>
<comment type="caution">
    <text evidence="2">The sequence shown here is derived from an EMBL/GenBank/DDBJ whole genome shotgun (WGS) entry which is preliminary data.</text>
</comment>
<dbReference type="Proteomes" id="UP001596087">
    <property type="component" value="Unassembled WGS sequence"/>
</dbReference>
<gene>
    <name evidence="2" type="ORF">ACFPGP_15360</name>
</gene>
<evidence type="ECO:0000256" key="1">
    <source>
        <dbReference type="SAM" id="MobiDB-lite"/>
    </source>
</evidence>
<evidence type="ECO:0000313" key="2">
    <source>
        <dbReference type="EMBL" id="MFC5178059.1"/>
    </source>
</evidence>
<sequence length="47" mass="5706">MYETTTPYLQSEIDYRQERIRAGVARRHAKARRRRSLVRRETPTSSR</sequence>
<proteinExistence type="predicted"/>
<accession>A0ABW0BL20</accession>
<keyword evidence="3" id="KW-1185">Reference proteome</keyword>
<dbReference type="EMBL" id="JBHSKD010000019">
    <property type="protein sequence ID" value="MFC5178059.1"/>
    <property type="molecule type" value="Genomic_DNA"/>
</dbReference>
<reference evidence="3" key="1">
    <citation type="journal article" date="2019" name="Int. J. Syst. Evol. Microbiol.">
        <title>The Global Catalogue of Microorganisms (GCM) 10K type strain sequencing project: providing services to taxonomists for standard genome sequencing and annotation.</title>
        <authorList>
            <consortium name="The Broad Institute Genomics Platform"/>
            <consortium name="The Broad Institute Genome Sequencing Center for Infectious Disease"/>
            <person name="Wu L."/>
            <person name="Ma J."/>
        </authorList>
    </citation>
    <scope>NUCLEOTIDE SEQUENCE [LARGE SCALE GENOMIC DNA]</scope>
    <source>
        <strain evidence="3">DFY41</strain>
    </source>
</reference>